<dbReference type="CDD" id="cd18318">
    <property type="entry name" value="BTB_POZ_KCTD20-like"/>
    <property type="match status" value="1"/>
</dbReference>
<sequence length="2791" mass="319918">MMNKWKKAVYSENIRELTDEQLRKCVICYRHFADSDYEAIYRLRRLKPGVVPSLYLPDNGNNNSETDNSNNNTETNATIRESETMDTNTTVHMEEIEIIEIIEEEEDVVQVSQSTITPINDPPEDPPKSPLAKNTTRNLLDLHTVLQGKHFHKFTPKMWKLYKLSCILRKKQEIVVKRQLSFRERIRQAKQYSKSPAIEKLLSSLTPVERAFLQMQIKATRYAPKDKYFTLDEKIAALSIMKQSSKSYEYLTQVFNLPSMRTLQSILQEVNIHPGPINFVNQHLKKQVKLMKERDKVCFLTWDEMSLQLHVDYDATKKHILGFEDFGKKRRARFADHALVFMVRGIQSGWKFPLAYYFCDGAIRTDQLIEWIKDIAKIIIDSGLYLVAFICNDEKKNITAINKLKLDSARQKSKRGQLYYGYITINNQDIIPLYDPPHLIKSVLHEHFHRTVHVAFLIKPENFWQKQRTSLGKQKKYNFEINTISLEALVKVIDPSQLTADLDGSLQYDHAQWIDTRLVVEDFTWQAADLLDRLDDLQEDLSRNDFADDVAGAKHGIDLHNEMKKKIMKVPVEDIEVVGQRLLQRFNNSATATGGEGGSIDNGAASCADSDGRALATLVIQHLDSVHAAQQHLLQLWHIKKMKLDQCFQLRLFEQDCEKMFDWICHNREAFLASYVEIGRSYQLAKNLQEEHKHFTMSSMNVYVNINKILTMAGKLLETQHYAAGHVRAVAGRLDRAWKEFAAGLDERTAVLSLSVVFHHKAEQYVDNVAGWSQACEISNLPSEIPVLESHIRQHQTLYEAMCQAYTEGQDGHNIDSHTGTSGNPAADYSEGASHVLAVIHQILGHHRALEARWHARKVKLHQRLALKLFQEDVKQVLDWLTNHGEVFIRKNTGVGRNLQKARVYQKSHEHFENVAQNTYTNATKLLTAAEELAHTGECAPDEIYAVAQELEAHVSSFAARVEQRRRRLDLAVVFYTHEKELIGWVDELRQEMQQDEVAENLETAERLLEQCAQHRSSCLEACASTIAQGEALLQELREATDAPDTTGSISAVESALDRLASLRQELEDLWATKKLRLELCLRLRVFERDALETSGQLEMWAQELQGPPREGSPEQLLRVHNDGVAHMQNTAFQILHRGQELAQVLEEAGVCIMADGQHSAAARVQVLLEFLNERELDAEDLAEMRRVRLEQASQLLQLQTDASHVIKWIRNGESILLASLRIPDDFEDAEQLGKEHYHFQLAITNTHASAVQVKHKADSLISGNHYDPKSIREVAEDVTKRWQQLVTCAEERHKLITASLNFYKTVDSVRSVLDSLELQYNVDDDWCADGEKAVGIPANITRHQEQKEAFLKACTLVRRTGETFLKYINRSLQFYSYHANSAGSANKVKNILEELVSKENKVLEYWTQRKKRLDQCHQYVLFERSAKQALEWIKETGELYLATHTNVGKNRIENEQLLQEHIEFKGAAKETRERVKLLIQLADNLVERGHAHAAAIKQAVAEVDQRYKDFSARMDCYKTQIEDDLGIQSDEGHKDLSIDRNSDPLLEEKIKGKDLKELNEEKRRSARRKEFIMAELLQTERTYVKDLETCIRCFLDETRCGKGNVPLGLQSRESIIFSNIEEIHQFHSNVFLRELEKYETMPEDVGHCFVVWAPKFDMYVTYCKNKPESNQLLVTHGGTWFEELQRKYRVEHPIAAYLIKPVQRITKYQLLLKDLQACCQEGQGEIKEGLEVMLNVPKKANDALHLSLLEGCDVSTDALGDVVLQDSFTVWDPKQLIRKGRDRHIFLFELYLLFTKEVKDSAGKVKYVYKNRLLTSELGVTEHIEGDECKFAVWTGRAPTSDTRVVLRANSMDAKQLWVMRLREVIQETFLGKNMPKSPAKKSSSQRSSRDLEECASLDESVENLDRNSLASFGSTNTTDSDKIFIKDGKGHLGKWIMPMSIDVNDMLTKIPIDKLKNLTPFLKSCKHDIDCYIIRQEQFLSLKKHTSSMKHCTLQSNMGYTQIILEFYGVHDRENDIYMNLVIYLLYHSDQARPYKINIDTMEEDRLRDNVRQRLKICLKAFKTSDLQTAFDKIVTEDSTFIWMQTDNSESPLELNDTSSSEDFLVELQSARKRSLRKRKTRRELQKKWNERKRRKNTSRNIESSENNEEDSHTQVTYTGSPWRISIREKETEAVPSTSKQQEKVYGNLPEETPLYKPKVRFKQTKLNFQTNQTTNSTNSVDKSPLIVSKLHNKLDKKKPRMTPLGTSTPLPRSTRNSRKISSSSSLEIENITDIKAPKQTADKLNDNENSHLTNKKIVKRKTPKSSQGTITSIGSVSRLRTVKTDQRHIRIMRSSSLEFVDRRTVVIRLNCIRADSYDLEICESTKKLLKRLSWFLSISSSWFNMSNPSERVNYVQDSSSDTETDYKETDGRGRHRLYKNRLRIRTNIGIAKQNQSQNQSSSRDSTISGGSAMLGSTTGVCNQPTSDERITLIVDNTRFIVDPALFTAQPNTMLGRMFSSGVEYAQPNERGEYEVADGISAMVFRAILEYYKGGVIRCPPTVSVQELREACDYLLVPFDASTVKCQNLRGLLHELSNEGARCQFEVFLEDLILPLMVNSARRGDRECHIVVLLEDDVVDWDEEYPPQMGEEYSQTVNSTAMYRFFKYIENRDVAKQVMKERGLKKIRLGIEGYPTYKEKVKKRAGGRAEVIYNYVQRPFIHMSWEKEEAKSRHVDFQCVKSKSVTNLAEATADPVLDAAGNPMLLQVAEGSVPQPEVVGLPMGSDADVDGPMGSGDQDLGPLPSDELP</sequence>
<dbReference type="InterPro" id="IPR051336">
    <property type="entry name" value="RhoGEF_Guanine_NuclExch_SF"/>
</dbReference>
<evidence type="ECO:0000256" key="2">
    <source>
        <dbReference type="ARBA" id="ARBA00022723"/>
    </source>
</evidence>
<dbReference type="InterPro" id="IPR006612">
    <property type="entry name" value="THAP_Znf"/>
</dbReference>
<keyword evidence="3 6" id="KW-0863">Zinc-finger</keyword>
<dbReference type="STRING" id="67767.A0A0J7L8P6"/>
<evidence type="ECO:0000259" key="8">
    <source>
        <dbReference type="PROSITE" id="PS50003"/>
    </source>
</evidence>
<keyword evidence="2" id="KW-0479">Metal-binding</keyword>
<dbReference type="SMART" id="SM00225">
    <property type="entry name" value="BTB"/>
    <property type="match status" value="1"/>
</dbReference>
<dbReference type="InterPro" id="IPR002017">
    <property type="entry name" value="Spectrin_repeat"/>
</dbReference>
<feature type="region of interest" description="Disordered" evidence="7">
    <location>
        <begin position="2117"/>
        <end position="2167"/>
    </location>
</feature>
<dbReference type="InterPro" id="IPR011333">
    <property type="entry name" value="SKP1/BTB/POZ_sf"/>
</dbReference>
<feature type="region of interest" description="Disordered" evidence="7">
    <location>
        <begin position="52"/>
        <end position="76"/>
    </location>
</feature>
<dbReference type="Pfam" id="PF00435">
    <property type="entry name" value="Spectrin"/>
    <property type="match status" value="4"/>
</dbReference>
<dbReference type="GO" id="GO:0003677">
    <property type="term" value="F:DNA binding"/>
    <property type="evidence" value="ECO:0007669"/>
    <property type="project" value="UniProtKB-UniRule"/>
</dbReference>
<dbReference type="SMART" id="SM00233">
    <property type="entry name" value="PH"/>
    <property type="match status" value="1"/>
</dbReference>
<name>A0A0J7L8P6_LASNI</name>
<feature type="compositionally biased region" description="Low complexity" evidence="7">
    <location>
        <begin position="2436"/>
        <end position="2454"/>
    </location>
</feature>
<feature type="region of interest" description="Disordered" evidence="7">
    <location>
        <begin position="2234"/>
        <end position="2268"/>
    </location>
</feature>
<keyword evidence="5 6" id="KW-0238">DNA-binding</keyword>
<dbReference type="Pfam" id="PF22697">
    <property type="entry name" value="SOS1_NGEF_PH"/>
    <property type="match status" value="1"/>
</dbReference>
<dbReference type="SUPFAM" id="SSF54695">
    <property type="entry name" value="POZ domain"/>
    <property type="match status" value="1"/>
</dbReference>
<gene>
    <name evidence="11" type="ORF">RF55_639</name>
</gene>
<dbReference type="PROSITE" id="PS50950">
    <property type="entry name" value="ZF_THAP"/>
    <property type="match status" value="1"/>
</dbReference>
<evidence type="ECO:0000313" key="11">
    <source>
        <dbReference type="EMBL" id="KMR04546.1"/>
    </source>
</evidence>
<feature type="region of interest" description="Disordered" evidence="7">
    <location>
        <begin position="2758"/>
        <end position="2791"/>
    </location>
</feature>
<evidence type="ECO:0000256" key="1">
    <source>
        <dbReference type="ARBA" id="ARBA00022658"/>
    </source>
</evidence>
<dbReference type="Pfam" id="PF23323">
    <property type="entry name" value="Spectrin_6"/>
    <property type="match status" value="1"/>
</dbReference>
<dbReference type="FunFam" id="1.20.58.60:FF:000023">
    <property type="entry name" value="Kalirin RhoGEF kinase b"/>
    <property type="match status" value="1"/>
</dbReference>
<dbReference type="SUPFAM" id="SSF57716">
    <property type="entry name" value="Glucocorticoid receptor-like (DNA-binding domain)"/>
    <property type="match status" value="1"/>
</dbReference>
<dbReference type="GO" id="GO:0005085">
    <property type="term" value="F:guanyl-nucleotide exchange factor activity"/>
    <property type="evidence" value="ECO:0007669"/>
    <property type="project" value="UniProtKB-KW"/>
</dbReference>
<dbReference type="PROSITE" id="PS50010">
    <property type="entry name" value="DH_2"/>
    <property type="match status" value="1"/>
</dbReference>
<dbReference type="SMART" id="SM00150">
    <property type="entry name" value="SPEC"/>
    <property type="match status" value="6"/>
</dbReference>
<dbReference type="InterPro" id="IPR039885">
    <property type="entry name" value="BTBD10/KCTD20_BTB/POZ"/>
</dbReference>
<evidence type="ECO:0000256" key="5">
    <source>
        <dbReference type="ARBA" id="ARBA00023125"/>
    </source>
</evidence>
<protein>
    <submittedName>
        <fullName evidence="11">Triple functional domain protein</fullName>
    </submittedName>
</protein>
<feature type="compositionally biased region" description="Basic residues" evidence="7">
    <location>
        <begin position="2234"/>
        <end position="2243"/>
    </location>
</feature>
<dbReference type="CDD" id="cd00176">
    <property type="entry name" value="SPEC"/>
    <property type="match status" value="5"/>
</dbReference>
<evidence type="ECO:0000259" key="10">
    <source>
        <dbReference type="PROSITE" id="PS50950"/>
    </source>
</evidence>
<keyword evidence="4" id="KW-0862">Zinc</keyword>
<dbReference type="InterPro" id="IPR058918">
    <property type="entry name" value="KALRN/TRIO-like_spectrin"/>
</dbReference>
<evidence type="ECO:0000256" key="7">
    <source>
        <dbReference type="SAM" id="MobiDB-lite"/>
    </source>
</evidence>
<evidence type="ECO:0000259" key="9">
    <source>
        <dbReference type="PROSITE" id="PS50010"/>
    </source>
</evidence>
<comment type="caution">
    <text evidence="11">The sequence shown here is derived from an EMBL/GenBank/DDBJ whole genome shotgun (WGS) entry which is preliminary data.</text>
</comment>
<evidence type="ECO:0000256" key="4">
    <source>
        <dbReference type="ARBA" id="ARBA00022833"/>
    </source>
</evidence>
<feature type="domain" description="DH" evidence="9">
    <location>
        <begin position="1569"/>
        <end position="1744"/>
    </location>
</feature>
<dbReference type="OrthoDB" id="10256089at2759"/>
<dbReference type="InterPro" id="IPR018159">
    <property type="entry name" value="Spectrin/alpha-actinin"/>
</dbReference>
<dbReference type="InterPro" id="IPR055251">
    <property type="entry name" value="SOS1_NGEF_PH"/>
</dbReference>
<dbReference type="PANTHER" id="PTHR22826:SF106">
    <property type="entry name" value="TRIO, ISOFORM A"/>
    <property type="match status" value="1"/>
</dbReference>
<dbReference type="Gene3D" id="1.20.58.60">
    <property type="match status" value="5"/>
</dbReference>
<feature type="compositionally biased region" description="Low complexity" evidence="7">
    <location>
        <begin position="58"/>
        <end position="76"/>
    </location>
</feature>
<feature type="domain" description="THAP-type" evidence="10">
    <location>
        <begin position="1"/>
        <end position="55"/>
    </location>
</feature>
<dbReference type="Gene3D" id="3.30.710.10">
    <property type="entry name" value="Potassium Channel Kv1.1, Chain A"/>
    <property type="match status" value="1"/>
</dbReference>
<dbReference type="Gene3D" id="1.20.900.10">
    <property type="entry name" value="Dbl homology (DH) domain"/>
    <property type="match status" value="1"/>
</dbReference>
<dbReference type="InterPro" id="IPR001849">
    <property type="entry name" value="PH_domain"/>
</dbReference>
<dbReference type="InterPro" id="IPR048365">
    <property type="entry name" value="TNP-like_RNaseH_N"/>
</dbReference>
<evidence type="ECO:0000256" key="6">
    <source>
        <dbReference type="PROSITE-ProRule" id="PRU00309"/>
    </source>
</evidence>
<dbReference type="SUPFAM" id="SSF50729">
    <property type="entry name" value="PH domain-like"/>
    <property type="match status" value="1"/>
</dbReference>
<dbReference type="GO" id="GO:0019898">
    <property type="term" value="C:extrinsic component of membrane"/>
    <property type="evidence" value="ECO:0007669"/>
    <property type="project" value="TreeGrafter"/>
</dbReference>
<keyword evidence="1" id="KW-0344">Guanine-nucleotide releasing factor</keyword>
<dbReference type="SUPFAM" id="SSF48065">
    <property type="entry name" value="DBL homology domain (DH-domain)"/>
    <property type="match status" value="1"/>
</dbReference>
<dbReference type="InterPro" id="IPR047054">
    <property type="entry name" value="Kalirin_TRIO_PH_1"/>
</dbReference>
<proteinExistence type="predicted"/>
<dbReference type="GO" id="GO:0005737">
    <property type="term" value="C:cytoplasm"/>
    <property type="evidence" value="ECO:0007669"/>
    <property type="project" value="TreeGrafter"/>
</dbReference>
<dbReference type="Proteomes" id="UP000036403">
    <property type="component" value="Unassembled WGS sequence"/>
</dbReference>
<keyword evidence="12" id="KW-1185">Reference proteome</keyword>
<feature type="region of interest" description="Disordered" evidence="7">
    <location>
        <begin position="2432"/>
        <end position="2465"/>
    </location>
</feature>
<dbReference type="Pfam" id="PF21787">
    <property type="entry name" value="TNP-like_RNaseH_N"/>
    <property type="match status" value="1"/>
</dbReference>
<dbReference type="SMART" id="SM00325">
    <property type="entry name" value="RhoGEF"/>
    <property type="match status" value="1"/>
</dbReference>
<dbReference type="InterPro" id="IPR000219">
    <property type="entry name" value="DH_dom"/>
</dbReference>
<dbReference type="InterPro" id="IPR011993">
    <property type="entry name" value="PH-like_dom_sf"/>
</dbReference>
<reference evidence="11 12" key="1">
    <citation type="submission" date="2015-04" db="EMBL/GenBank/DDBJ databases">
        <title>Lasius niger genome sequencing.</title>
        <authorList>
            <person name="Konorov E.A."/>
            <person name="Nikitin M.A."/>
            <person name="Kirill M.V."/>
            <person name="Chang P."/>
        </authorList>
    </citation>
    <scope>NUCLEOTIDE SEQUENCE [LARGE SCALE GENOMIC DNA]</scope>
    <source>
        <tissue evidence="11">Whole</tissue>
    </source>
</reference>
<dbReference type="InterPro" id="IPR000210">
    <property type="entry name" value="BTB/POZ_dom"/>
</dbReference>
<dbReference type="EMBL" id="LBMM01000187">
    <property type="protein sequence ID" value="KMR04546.1"/>
    <property type="molecule type" value="Genomic_DNA"/>
</dbReference>
<feature type="domain" description="PH" evidence="8">
    <location>
        <begin position="1762"/>
        <end position="1868"/>
    </location>
</feature>
<dbReference type="CDD" id="cd13240">
    <property type="entry name" value="PH1_Kalirin_Trio_like"/>
    <property type="match status" value="1"/>
</dbReference>
<dbReference type="CDD" id="cd00160">
    <property type="entry name" value="RhoGEF"/>
    <property type="match status" value="1"/>
</dbReference>
<dbReference type="InterPro" id="IPR035899">
    <property type="entry name" value="DBL_dom_sf"/>
</dbReference>
<dbReference type="PROSITE" id="PS50003">
    <property type="entry name" value="PH_DOMAIN"/>
    <property type="match status" value="1"/>
</dbReference>
<evidence type="ECO:0000256" key="3">
    <source>
        <dbReference type="ARBA" id="ARBA00022771"/>
    </source>
</evidence>
<dbReference type="GO" id="GO:0008270">
    <property type="term" value="F:zinc ion binding"/>
    <property type="evidence" value="ECO:0007669"/>
    <property type="project" value="UniProtKB-KW"/>
</dbReference>
<accession>A0A0J7L8P6</accession>
<dbReference type="SUPFAM" id="SSF46966">
    <property type="entry name" value="Spectrin repeat"/>
    <property type="match status" value="6"/>
</dbReference>
<dbReference type="PaxDb" id="67767-A0A0J7L8P6"/>
<dbReference type="Pfam" id="PF16017">
    <property type="entry name" value="BTB_3"/>
    <property type="match status" value="1"/>
</dbReference>
<evidence type="ECO:0000313" key="12">
    <source>
        <dbReference type="Proteomes" id="UP000036403"/>
    </source>
</evidence>
<dbReference type="PANTHER" id="PTHR22826">
    <property type="entry name" value="RHO GUANINE EXCHANGE FACTOR-RELATED"/>
    <property type="match status" value="1"/>
</dbReference>
<dbReference type="Pfam" id="PF00621">
    <property type="entry name" value="RhoGEF"/>
    <property type="match status" value="1"/>
</dbReference>
<dbReference type="Gene3D" id="2.30.29.30">
    <property type="entry name" value="Pleckstrin-homology domain (PH domain)/Phosphotyrosine-binding domain (PTB)"/>
    <property type="match status" value="1"/>
</dbReference>
<organism evidence="11 12">
    <name type="scientific">Lasius niger</name>
    <name type="common">Black garden ant</name>
    <dbReference type="NCBI Taxonomy" id="67767"/>
    <lineage>
        <taxon>Eukaryota</taxon>
        <taxon>Metazoa</taxon>
        <taxon>Ecdysozoa</taxon>
        <taxon>Arthropoda</taxon>
        <taxon>Hexapoda</taxon>
        <taxon>Insecta</taxon>
        <taxon>Pterygota</taxon>
        <taxon>Neoptera</taxon>
        <taxon>Endopterygota</taxon>
        <taxon>Hymenoptera</taxon>
        <taxon>Apocrita</taxon>
        <taxon>Aculeata</taxon>
        <taxon>Formicoidea</taxon>
        <taxon>Formicidae</taxon>
        <taxon>Formicinae</taxon>
        <taxon>Lasius</taxon>
        <taxon>Lasius</taxon>
    </lineage>
</organism>